<feature type="region of interest" description="Disordered" evidence="3">
    <location>
        <begin position="311"/>
        <end position="341"/>
    </location>
</feature>
<accession>A0A5B9W5A1</accession>
<evidence type="ECO:0000256" key="2">
    <source>
        <dbReference type="ARBA" id="ARBA00023136"/>
    </source>
</evidence>
<dbReference type="OrthoDB" id="264752at2"/>
<keyword evidence="6" id="KW-0969">Cilium</keyword>
<dbReference type="Proteomes" id="UP000324233">
    <property type="component" value="Chromosome"/>
</dbReference>
<feature type="region of interest" description="Disordered" evidence="3">
    <location>
        <begin position="459"/>
        <end position="479"/>
    </location>
</feature>
<keyword evidence="4" id="KW-0812">Transmembrane</keyword>
<feature type="region of interest" description="Disordered" evidence="3">
    <location>
        <begin position="275"/>
        <end position="297"/>
    </location>
</feature>
<organism evidence="6 7">
    <name type="scientific">Aquisphaera giovannonii</name>
    <dbReference type="NCBI Taxonomy" id="406548"/>
    <lineage>
        <taxon>Bacteria</taxon>
        <taxon>Pseudomonadati</taxon>
        <taxon>Planctomycetota</taxon>
        <taxon>Planctomycetia</taxon>
        <taxon>Isosphaerales</taxon>
        <taxon>Isosphaeraceae</taxon>
        <taxon>Aquisphaera</taxon>
    </lineage>
</organism>
<proteinExistence type="predicted"/>
<dbReference type="PANTHER" id="PTHR30046">
    <property type="entry name" value="FLAGELLAR M-RING PROTEIN"/>
    <property type="match status" value="1"/>
</dbReference>
<feature type="compositionally biased region" description="Pro residues" evidence="3">
    <location>
        <begin position="314"/>
        <end position="329"/>
    </location>
</feature>
<feature type="domain" description="Flagellar M-ring N-terminal" evidence="5">
    <location>
        <begin position="72"/>
        <end position="231"/>
    </location>
</feature>
<feature type="compositionally biased region" description="Low complexity" evidence="3">
    <location>
        <begin position="288"/>
        <end position="297"/>
    </location>
</feature>
<dbReference type="EMBL" id="CP042997">
    <property type="protein sequence ID" value="QEH35743.1"/>
    <property type="molecule type" value="Genomic_DNA"/>
</dbReference>
<dbReference type="KEGG" id="agv:OJF2_43000"/>
<dbReference type="GO" id="GO:0016020">
    <property type="term" value="C:membrane"/>
    <property type="evidence" value="ECO:0007669"/>
    <property type="project" value="UniProtKB-SubCell"/>
</dbReference>
<evidence type="ECO:0000313" key="7">
    <source>
        <dbReference type="Proteomes" id="UP000324233"/>
    </source>
</evidence>
<sequence length="507" mass="54602">MRSFTWLPLGPVADGFRPWLDAYRRQSPGRRRAIRWGLAGAILAVAAVAVVATTPSLGTPGTWYLGMGRHYAADDLSKVARAFDRQRIAYQVDDQRRVAVPWSQREAAEAAAAKLELGPRLPGEIRDEVQAPGLLDSPSDREAREHRRQEQILESLLARVPGVAGAFVRVNQPRPRLGLQPAERPWAFVSLETEGDRPLPFQSVQLITTVVNGFDRGIAPESITVVDRRGHKYLDAANPSLGVLSRNLAEEERLTREIEGELDWIRGVRVSVQLPDAPADEPRPPAPTATAEAAKGPDAAAPVIAINRPLEIAEPPPSPPIAPAAPASPPATAGPRPGREHGRVWVKVPRSYYYQVGMIPGRKEPSPDDFQKLVAKTEELVRQGIGGVVPLAGPSAWQATVSVIPDELPSPAPAMPASETRGVPATWAVAAGVAGLLAALAALAAWLVRLGLRPASRREASPRGVRYHRGSAASPGPSELVREFVRRNPESAVSVLERWTSQGGETP</sequence>
<protein>
    <submittedName>
        <fullName evidence="6">Flagellar MS-ring protein</fullName>
    </submittedName>
</protein>
<dbReference type="Gene3D" id="3.30.300.30">
    <property type="match status" value="1"/>
</dbReference>
<evidence type="ECO:0000259" key="5">
    <source>
        <dbReference type="Pfam" id="PF01514"/>
    </source>
</evidence>
<evidence type="ECO:0000256" key="4">
    <source>
        <dbReference type="SAM" id="Phobius"/>
    </source>
</evidence>
<dbReference type="InterPro" id="IPR045851">
    <property type="entry name" value="AMP-bd_C_sf"/>
</dbReference>
<dbReference type="PANTHER" id="PTHR30046:SF0">
    <property type="entry name" value="FLAGELLAR M-RING PROTEIN"/>
    <property type="match status" value="1"/>
</dbReference>
<dbReference type="RefSeq" id="WP_148595501.1">
    <property type="nucleotide sequence ID" value="NZ_CP042997.1"/>
</dbReference>
<dbReference type="AlphaFoldDB" id="A0A5B9W5A1"/>
<keyword evidence="6" id="KW-0282">Flagellum</keyword>
<feature type="transmembrane region" description="Helical" evidence="4">
    <location>
        <begin position="33"/>
        <end position="52"/>
    </location>
</feature>
<keyword evidence="7" id="KW-1185">Reference proteome</keyword>
<dbReference type="Pfam" id="PF01514">
    <property type="entry name" value="YscJ_FliF"/>
    <property type="match status" value="1"/>
</dbReference>
<reference evidence="6 7" key="1">
    <citation type="submission" date="2019-08" db="EMBL/GenBank/DDBJ databases">
        <title>Deep-cultivation of Planctomycetes and their phenomic and genomic characterization uncovers novel biology.</title>
        <authorList>
            <person name="Wiegand S."/>
            <person name="Jogler M."/>
            <person name="Boedeker C."/>
            <person name="Pinto D."/>
            <person name="Vollmers J."/>
            <person name="Rivas-Marin E."/>
            <person name="Kohn T."/>
            <person name="Peeters S.H."/>
            <person name="Heuer A."/>
            <person name="Rast P."/>
            <person name="Oberbeckmann S."/>
            <person name="Bunk B."/>
            <person name="Jeske O."/>
            <person name="Meyerdierks A."/>
            <person name="Storesund J.E."/>
            <person name="Kallscheuer N."/>
            <person name="Luecker S."/>
            <person name="Lage O.M."/>
            <person name="Pohl T."/>
            <person name="Merkel B.J."/>
            <person name="Hornburger P."/>
            <person name="Mueller R.-W."/>
            <person name="Bruemmer F."/>
            <person name="Labrenz M."/>
            <person name="Spormann A.M."/>
            <person name="Op den Camp H."/>
            <person name="Overmann J."/>
            <person name="Amann R."/>
            <person name="Jetten M.S.M."/>
            <person name="Mascher T."/>
            <person name="Medema M.H."/>
            <person name="Devos D.P."/>
            <person name="Kaster A.-K."/>
            <person name="Ovreas L."/>
            <person name="Rohde M."/>
            <person name="Galperin M.Y."/>
            <person name="Jogler C."/>
        </authorList>
    </citation>
    <scope>NUCLEOTIDE SEQUENCE [LARGE SCALE GENOMIC DNA]</scope>
    <source>
        <strain evidence="6 7">OJF2</strain>
    </source>
</reference>
<name>A0A5B9W5A1_9BACT</name>
<evidence type="ECO:0000256" key="1">
    <source>
        <dbReference type="ARBA" id="ARBA00004370"/>
    </source>
</evidence>
<feature type="compositionally biased region" description="Basic and acidic residues" evidence="3">
    <location>
        <begin position="138"/>
        <end position="147"/>
    </location>
</feature>
<keyword evidence="4" id="KW-1133">Transmembrane helix</keyword>
<feature type="transmembrane region" description="Helical" evidence="4">
    <location>
        <begin position="425"/>
        <end position="448"/>
    </location>
</feature>
<comment type="subcellular location">
    <subcellularLocation>
        <location evidence="1">Membrane</location>
    </subcellularLocation>
</comment>
<gene>
    <name evidence="6" type="ORF">OJF2_43000</name>
</gene>
<keyword evidence="6" id="KW-0966">Cell projection</keyword>
<feature type="region of interest" description="Disordered" evidence="3">
    <location>
        <begin position="127"/>
        <end position="147"/>
    </location>
</feature>
<keyword evidence="2 4" id="KW-0472">Membrane</keyword>
<evidence type="ECO:0000256" key="3">
    <source>
        <dbReference type="SAM" id="MobiDB-lite"/>
    </source>
</evidence>
<dbReference type="InterPro" id="IPR043427">
    <property type="entry name" value="YscJ/FliF"/>
</dbReference>
<evidence type="ECO:0000313" key="6">
    <source>
        <dbReference type="EMBL" id="QEH35743.1"/>
    </source>
</evidence>
<dbReference type="InterPro" id="IPR006182">
    <property type="entry name" value="FliF_N_dom"/>
</dbReference>